<comment type="pathway">
    <text evidence="1">Purine metabolism; IMP biosynthesis via de novo pathway; 5-amino-1-(5-phospho-D-ribosyl)imidazole-4-carboxamide from 5-amino-1-(5-phospho-D-ribosyl)imidazole-4-carboxylate: step 1/2.</text>
</comment>
<proteinExistence type="inferred from homology"/>
<dbReference type="Gene3D" id="3.40.50.1970">
    <property type="match status" value="1"/>
</dbReference>
<dbReference type="FunFam" id="3.30.470.20:FF:000020">
    <property type="entry name" value="Probable multifunctional protein ADE2"/>
    <property type="match status" value="1"/>
</dbReference>
<dbReference type="InterPro" id="IPR033626">
    <property type="entry name" value="PurE_classII"/>
</dbReference>
<feature type="region of interest" description="Disordered" evidence="12">
    <location>
        <begin position="707"/>
        <end position="731"/>
    </location>
</feature>
<dbReference type="Pfam" id="PF00731">
    <property type="entry name" value="AIRC"/>
    <property type="match status" value="1"/>
</dbReference>
<feature type="domain" description="PurE" evidence="13">
    <location>
        <begin position="1458"/>
        <end position="1605"/>
    </location>
</feature>
<dbReference type="VEuPathDB" id="VectorBase:GPAI034441"/>
<dbReference type="EnsemblMetazoa" id="GPAI034441-RA">
    <property type="protein sequence ID" value="GPAI034441-PA"/>
    <property type="gene ID" value="GPAI034441"/>
</dbReference>
<evidence type="ECO:0000256" key="1">
    <source>
        <dbReference type="ARBA" id="ARBA00004672"/>
    </source>
</evidence>
<dbReference type="GO" id="GO:0006189">
    <property type="term" value="P:'de novo' IMP biosynthetic process"/>
    <property type="evidence" value="ECO:0007669"/>
    <property type="project" value="UniProtKB-UniPathway"/>
</dbReference>
<dbReference type="UniPathway" id="UPA00074">
    <property type="reaction ID" value="UER00130"/>
</dbReference>
<dbReference type="Pfam" id="PF01259">
    <property type="entry name" value="SAICAR_synt"/>
    <property type="match status" value="1"/>
</dbReference>
<keyword evidence="7" id="KW-0658">Purine biosynthesis</keyword>
<dbReference type="Pfam" id="PF10148">
    <property type="entry name" value="SCHIP-1_C"/>
    <property type="match status" value="1"/>
</dbReference>
<feature type="compositionally biased region" description="Low complexity" evidence="12">
    <location>
        <begin position="966"/>
        <end position="975"/>
    </location>
</feature>
<keyword evidence="10" id="KW-0456">Lyase</keyword>
<dbReference type="InterPro" id="IPR050089">
    <property type="entry name" value="SAICAR_synthetase"/>
</dbReference>
<dbReference type="PANTHER" id="PTHR43599">
    <property type="entry name" value="MULTIFUNCTIONAL PROTEIN ADE2"/>
    <property type="match status" value="1"/>
</dbReference>
<dbReference type="GO" id="GO:0005524">
    <property type="term" value="F:ATP binding"/>
    <property type="evidence" value="ECO:0007669"/>
    <property type="project" value="UniProtKB-KW"/>
</dbReference>
<dbReference type="Gene3D" id="3.30.200.20">
    <property type="entry name" value="Phosphorylase Kinase, domain 1"/>
    <property type="match status" value="1"/>
</dbReference>
<evidence type="ECO:0000256" key="3">
    <source>
        <dbReference type="ARBA" id="ARBA00010478"/>
    </source>
</evidence>
<comment type="similarity">
    <text evidence="4">In the N-terminal section; belongs to the SAICAR synthetase family.</text>
</comment>
<name>A0A1B0A4R8_GLOPL</name>
<dbReference type="SUPFAM" id="SSF56104">
    <property type="entry name" value="SAICAR synthase-like"/>
    <property type="match status" value="1"/>
</dbReference>
<feature type="compositionally biased region" description="Basic and acidic residues" evidence="12">
    <location>
        <begin position="518"/>
        <end position="530"/>
    </location>
</feature>
<dbReference type="CDD" id="cd01416">
    <property type="entry name" value="SAICAR_synt_Ade5"/>
    <property type="match status" value="1"/>
</dbReference>
<dbReference type="PROSITE" id="PS01057">
    <property type="entry name" value="SAICAR_SYNTHETASE_1"/>
    <property type="match status" value="1"/>
</dbReference>
<dbReference type="InterPro" id="IPR018236">
    <property type="entry name" value="SAICAR_synthetase_CS"/>
</dbReference>
<comment type="similarity">
    <text evidence="3">In the C-terminal section; belongs to the AIR carboxylase family. Class II subfamily.</text>
</comment>
<keyword evidence="11" id="KW-0511">Multifunctional enzyme</keyword>
<dbReference type="STRING" id="7398.A0A1B0A4R8"/>
<evidence type="ECO:0000256" key="2">
    <source>
        <dbReference type="ARBA" id="ARBA00004747"/>
    </source>
</evidence>
<dbReference type="GO" id="GO:0005829">
    <property type="term" value="C:cytosol"/>
    <property type="evidence" value="ECO:0007669"/>
    <property type="project" value="TreeGrafter"/>
</dbReference>
<evidence type="ECO:0000256" key="7">
    <source>
        <dbReference type="ARBA" id="ARBA00022755"/>
    </source>
</evidence>
<dbReference type="InterPro" id="IPR028923">
    <property type="entry name" value="SAICAR_synt/ADE2_N"/>
</dbReference>
<dbReference type="HAMAP" id="MF_02045">
    <property type="entry name" value="PurE_classII"/>
    <property type="match status" value="1"/>
</dbReference>
<dbReference type="PANTHER" id="PTHR43599:SF3">
    <property type="entry name" value="SI:DKEY-6E2.2"/>
    <property type="match status" value="1"/>
</dbReference>
<keyword evidence="5" id="KW-0436">Ligase</keyword>
<dbReference type="InterPro" id="IPR000031">
    <property type="entry name" value="PurE_dom"/>
</dbReference>
<dbReference type="FunFam" id="3.40.50.1970:FF:000021">
    <property type="entry name" value="multifunctional protein ADE2"/>
    <property type="match status" value="1"/>
</dbReference>
<keyword evidence="9" id="KW-0067">ATP-binding</keyword>
<feature type="region of interest" description="Disordered" evidence="12">
    <location>
        <begin position="965"/>
        <end position="986"/>
    </location>
</feature>
<organism evidence="14 15">
    <name type="scientific">Glossina pallidipes</name>
    <name type="common">Tsetse fly</name>
    <dbReference type="NCBI Taxonomy" id="7398"/>
    <lineage>
        <taxon>Eukaryota</taxon>
        <taxon>Metazoa</taxon>
        <taxon>Ecdysozoa</taxon>
        <taxon>Arthropoda</taxon>
        <taxon>Hexapoda</taxon>
        <taxon>Insecta</taxon>
        <taxon>Pterygota</taxon>
        <taxon>Neoptera</taxon>
        <taxon>Endopterygota</taxon>
        <taxon>Diptera</taxon>
        <taxon>Brachycera</taxon>
        <taxon>Muscomorpha</taxon>
        <taxon>Hippoboscoidea</taxon>
        <taxon>Glossinidae</taxon>
        <taxon>Glossina</taxon>
    </lineage>
</organism>
<dbReference type="SMART" id="SM01001">
    <property type="entry name" value="AIRC"/>
    <property type="match status" value="1"/>
</dbReference>
<dbReference type="Gene3D" id="3.30.470.20">
    <property type="entry name" value="ATP-grasp fold, B domain"/>
    <property type="match status" value="1"/>
</dbReference>
<evidence type="ECO:0000256" key="10">
    <source>
        <dbReference type="ARBA" id="ARBA00023239"/>
    </source>
</evidence>
<protein>
    <recommendedName>
        <fullName evidence="13">PurE domain-containing protein</fullName>
    </recommendedName>
</protein>
<dbReference type="GO" id="GO:0016831">
    <property type="term" value="F:carboxy-lyase activity"/>
    <property type="evidence" value="ECO:0007669"/>
    <property type="project" value="UniProtKB-KW"/>
</dbReference>
<feature type="region of interest" description="Disordered" evidence="12">
    <location>
        <begin position="506"/>
        <end position="531"/>
    </location>
</feature>
<sequence length="1695" mass="192824">MFLLRYPASLTYLNNHVTETSLSVMRVPDIPVTAGYAAQSHNTTTFGIHYQGDNKTGTNKSFLSVLGSEEIKYENLPKEENQYQDRQTLGRRYSSSADEFVQKALNSSPSEYAPHRFNYSLTTPHYCCGALPPEAAKDQFDDFSKKDAQNSTGNTYKSFKEIFSTNKTFFEDCVRDFENINILRQQSTENVNDTDWDPIEFINLHEADPNDQKCDLYGDQESSTLNIRQQYVMNSDSKEAEQVQNSFHTIERSEKTNSGSARVYEQDLDDNEYDDQSMIDLASETKSFYDSDERDDDFLTSASSSSGSLQTPKRSYFPRGIINPNYPGFQHLAHTLSEHFVNSSPSDSYDSDMSEYEMELSADSFDSLVEERSQQHLNLYNNNTPQSVMSPFSEEETRVEFVRGKEQNEEKTEIDSYYQLSTSDVHRRGLTLDEANKNSNQGLSRGVDVKELQENLENALTLLDSSSYGHTSNKIPDISITPDILIKNAHLTHIEFELKQENRPDLLRGVSPQPHRKALTENLKKPEETKTNPVKTETFAFNSSYNTRNQEIRDEISLGLTPVDIIGDFGQEVEREFGLLVSGYRRLVDAKISHKTPTIICAEEKVSDATLSVAKDQIDSSKYLEAFNKRKEDHKFHISNDLPDDNAVDMSAAVYSTESFQEQIKVMQTCAVTEKQEKPRYQKSSYDERQLPPVAIEYKRCQQSVRFSKKAQSNEKPAKSGTIKAARNHHTKPSIASRLLHPKRGNKCDKNDNTTNRKREDTEFHQYQQLISDKEQILSNSKYAKLSSWAQYLKNSVKDHNSRGNSADLLSPSALDLFDAYKIGTEIDMETLQKHLKMAKEIEKKFLRNRNERFLVMTENESLLRQLSKRRHYKKDSRFVFDLYTLCYDEHESVDTVELFTSIVSDASGNRAKQRRNDREEIRRRLAMGTDSTCQELPAIRSVSWRPNSQSQLQNDFTRVTEIASDTETNSSDSETCPKLSKTKVPHNSSATFSAVTVADKSLHPYHGRPLTISCSNSNNTNNNNNINNNIQNNQTQNADTSFEPYSKEDMECDFFTKQAKLQIEARMALAQAKEMAHMQMEIDRQNQRVSPITEIVRNSLQKIGIRMSNDKRRVSRQMLTELNIAQLQILVNNLHTHIEELNETLVNYLMERDDFHVNQDSMLVDIEELTRYIGAKEHIAQQERISIQDKKLNMTSIQEYKLGKILIEGKTKQVYDLPQNPGLCLLLSKDRITAGDGVKAHDLQGKSEISNTTNGQVFQILNEAGVRTAYVKSAGPKAFIAKKCQMIPIEWVTRRLATGSYLKRNTGVPEGYRFSPPKQETFFKDDANHDPQWSDEQIISAKFNLNGVLIGQDEVDIMKKTTVLVFEILEKAWSTRNCALIDMKIEFGIDEEGEIVLADIIDSDSWRLWPAGDKRLMVDKQVYRNLTSVTSADLDVVKSNFVWVSKQLQDIIPKNDHLVVILMGSASDLDHCEKIAKQCKALGLNTELRVTSAHKGPEETLRIMREYESVMNNLILITVAGRSNGLGPVLSGSTTYPVINCPPLKAENMSIDVWSSLNLPSGLGCATVLYPEAAALNAAQILGLSNYMIWAKLRVKQLNNFVTLKKADKQKYFYECNAGWKIVESGTLPTLPKIKNLIANKILNNLPLLRNLASISLHMCGTINFLTKLLLVLFLVPPVIAHKNSKFIFFFENF</sequence>
<evidence type="ECO:0000313" key="15">
    <source>
        <dbReference type="Proteomes" id="UP000092445"/>
    </source>
</evidence>
<accession>A0A1B0A4R8</accession>
<dbReference type="PROSITE" id="PS01058">
    <property type="entry name" value="SAICAR_SYNTHETASE_2"/>
    <property type="match status" value="1"/>
</dbReference>
<reference evidence="15" key="1">
    <citation type="submission" date="2014-03" db="EMBL/GenBank/DDBJ databases">
        <authorList>
            <person name="Aksoy S."/>
            <person name="Warren W."/>
            <person name="Wilson R.K."/>
        </authorList>
    </citation>
    <scope>NUCLEOTIDE SEQUENCE [LARGE SCALE GENOMIC DNA]</scope>
    <source>
        <strain evidence="15">IAEA</strain>
    </source>
</reference>
<evidence type="ECO:0000256" key="12">
    <source>
        <dbReference type="SAM" id="MobiDB-lite"/>
    </source>
</evidence>
<evidence type="ECO:0000256" key="9">
    <source>
        <dbReference type="ARBA" id="ARBA00022840"/>
    </source>
</evidence>
<evidence type="ECO:0000256" key="6">
    <source>
        <dbReference type="ARBA" id="ARBA00022741"/>
    </source>
</evidence>
<evidence type="ECO:0000256" key="8">
    <source>
        <dbReference type="ARBA" id="ARBA00022793"/>
    </source>
</evidence>
<dbReference type="GO" id="GO:0004639">
    <property type="term" value="F:phosphoribosylaminoimidazolesuccinocarboxamide synthase activity"/>
    <property type="evidence" value="ECO:0007669"/>
    <property type="project" value="InterPro"/>
</dbReference>
<dbReference type="InterPro" id="IPR015649">
    <property type="entry name" value="SCHIP_1_C"/>
</dbReference>
<evidence type="ECO:0000313" key="14">
    <source>
        <dbReference type="EnsemblMetazoa" id="GPAI034441-PA"/>
    </source>
</evidence>
<evidence type="ECO:0000256" key="5">
    <source>
        <dbReference type="ARBA" id="ARBA00022598"/>
    </source>
</evidence>
<keyword evidence="8" id="KW-0210">Decarboxylase</keyword>
<reference evidence="14" key="2">
    <citation type="submission" date="2020-05" db="UniProtKB">
        <authorList>
            <consortium name="EnsemblMetazoa"/>
        </authorList>
    </citation>
    <scope>IDENTIFICATION</scope>
    <source>
        <strain evidence="14">IAEA</strain>
    </source>
</reference>
<keyword evidence="6" id="KW-0547">Nucleotide-binding</keyword>
<dbReference type="Proteomes" id="UP000092445">
    <property type="component" value="Unassembled WGS sequence"/>
</dbReference>
<keyword evidence="15" id="KW-1185">Reference proteome</keyword>
<evidence type="ECO:0000259" key="13">
    <source>
        <dbReference type="SMART" id="SM01001"/>
    </source>
</evidence>
<dbReference type="FunFam" id="3.30.200.20:FF:000183">
    <property type="entry name" value="Probable multifunctional protein ADE2"/>
    <property type="match status" value="1"/>
</dbReference>
<feature type="region of interest" description="Disordered" evidence="12">
    <location>
        <begin position="236"/>
        <end position="261"/>
    </location>
</feature>
<dbReference type="HAMAP" id="MF_00137">
    <property type="entry name" value="SAICAR_synth"/>
    <property type="match status" value="1"/>
</dbReference>
<evidence type="ECO:0000256" key="11">
    <source>
        <dbReference type="ARBA" id="ARBA00023268"/>
    </source>
</evidence>
<feature type="region of interest" description="Disordered" evidence="12">
    <location>
        <begin position="286"/>
        <end position="316"/>
    </location>
</feature>
<comment type="pathway">
    <text evidence="2">Purine metabolism; IMP biosynthesis via de novo pathway; 5-amino-1-(5-phospho-D-ribosyl)imidazole-4-carboxylate from 5-amino-1-(5-phospho-D-ribosyl)imidazole (carboxylase route): step 1/1.</text>
</comment>
<dbReference type="SUPFAM" id="SSF52255">
    <property type="entry name" value="N5-CAIR mutase (phosphoribosylaminoimidazole carboxylase, PurE)"/>
    <property type="match status" value="1"/>
</dbReference>
<evidence type="ECO:0000256" key="4">
    <source>
        <dbReference type="ARBA" id="ARBA00011020"/>
    </source>
</evidence>